<evidence type="ECO:0008006" key="14">
    <source>
        <dbReference type="Google" id="ProtNLM"/>
    </source>
</evidence>
<dbReference type="InterPro" id="IPR032675">
    <property type="entry name" value="LRR_dom_sf"/>
</dbReference>
<dbReference type="Pfam" id="PF13855">
    <property type="entry name" value="LRR_8"/>
    <property type="match status" value="1"/>
</dbReference>
<reference evidence="12" key="2">
    <citation type="submission" date="2020-08" db="EMBL/GenBank/DDBJ databases">
        <title>Plant Genome Project.</title>
        <authorList>
            <person name="Zhang R.-G."/>
        </authorList>
    </citation>
    <scope>NUCLEOTIDE SEQUENCE</scope>
    <source>
        <strain evidence="12">Huo1</strain>
        <tissue evidence="12">Leaf</tissue>
    </source>
</reference>
<keyword evidence="6" id="KW-0732">Signal</keyword>
<keyword evidence="4" id="KW-0433">Leucine-rich repeat</keyword>
<evidence type="ECO:0000256" key="11">
    <source>
        <dbReference type="ARBA" id="ARBA00023180"/>
    </source>
</evidence>
<evidence type="ECO:0000256" key="2">
    <source>
        <dbReference type="ARBA" id="ARBA00009592"/>
    </source>
</evidence>
<evidence type="ECO:0000256" key="3">
    <source>
        <dbReference type="ARBA" id="ARBA00022475"/>
    </source>
</evidence>
<dbReference type="SUPFAM" id="SSF52058">
    <property type="entry name" value="L domain-like"/>
    <property type="match status" value="1"/>
</dbReference>
<evidence type="ECO:0000313" key="13">
    <source>
        <dbReference type="Proteomes" id="UP000298416"/>
    </source>
</evidence>
<keyword evidence="8" id="KW-1133">Transmembrane helix</keyword>
<keyword evidence="9" id="KW-0472">Membrane</keyword>
<gene>
    <name evidence="12" type="ORF">SASPL_135682</name>
</gene>
<evidence type="ECO:0000256" key="4">
    <source>
        <dbReference type="ARBA" id="ARBA00022614"/>
    </source>
</evidence>
<dbReference type="PRINTS" id="PR00019">
    <property type="entry name" value="LEURICHRPT"/>
</dbReference>
<organism evidence="12">
    <name type="scientific">Salvia splendens</name>
    <name type="common">Scarlet sage</name>
    <dbReference type="NCBI Taxonomy" id="180675"/>
    <lineage>
        <taxon>Eukaryota</taxon>
        <taxon>Viridiplantae</taxon>
        <taxon>Streptophyta</taxon>
        <taxon>Embryophyta</taxon>
        <taxon>Tracheophyta</taxon>
        <taxon>Spermatophyta</taxon>
        <taxon>Magnoliopsida</taxon>
        <taxon>eudicotyledons</taxon>
        <taxon>Gunneridae</taxon>
        <taxon>Pentapetalae</taxon>
        <taxon>asterids</taxon>
        <taxon>lamiids</taxon>
        <taxon>Lamiales</taxon>
        <taxon>Lamiaceae</taxon>
        <taxon>Nepetoideae</taxon>
        <taxon>Mentheae</taxon>
        <taxon>Salviinae</taxon>
        <taxon>Salvia</taxon>
        <taxon>Salvia subgen. Calosphace</taxon>
        <taxon>core Calosphace</taxon>
    </lineage>
</organism>
<dbReference type="Pfam" id="PF00560">
    <property type="entry name" value="LRR_1"/>
    <property type="match status" value="3"/>
</dbReference>
<keyword evidence="10" id="KW-0675">Receptor</keyword>
<evidence type="ECO:0000256" key="7">
    <source>
        <dbReference type="ARBA" id="ARBA00022737"/>
    </source>
</evidence>
<dbReference type="SMART" id="SM00369">
    <property type="entry name" value="LRR_TYP"/>
    <property type="match status" value="5"/>
</dbReference>
<evidence type="ECO:0000256" key="5">
    <source>
        <dbReference type="ARBA" id="ARBA00022692"/>
    </source>
</evidence>
<reference evidence="12" key="1">
    <citation type="submission" date="2018-01" db="EMBL/GenBank/DDBJ databases">
        <authorList>
            <person name="Mao J.F."/>
        </authorList>
    </citation>
    <scope>NUCLEOTIDE SEQUENCE</scope>
    <source>
        <strain evidence="12">Huo1</strain>
        <tissue evidence="12">Leaf</tissue>
    </source>
</reference>
<dbReference type="FunFam" id="3.80.10.10:FF:000041">
    <property type="entry name" value="LRR receptor-like serine/threonine-protein kinase ERECTA"/>
    <property type="match status" value="1"/>
</dbReference>
<protein>
    <recommendedName>
        <fullName evidence="14">Protein brassinosteroid insensitive 1</fullName>
    </recommendedName>
</protein>
<dbReference type="PANTHER" id="PTHR48052">
    <property type="entry name" value="UNNAMED PRODUCT"/>
    <property type="match status" value="1"/>
</dbReference>
<keyword evidence="7" id="KW-0677">Repeat</keyword>
<dbReference type="InterPro" id="IPR003591">
    <property type="entry name" value="Leu-rich_rpt_typical-subtyp"/>
</dbReference>
<evidence type="ECO:0000256" key="9">
    <source>
        <dbReference type="ARBA" id="ARBA00023136"/>
    </source>
</evidence>
<sequence>MNTFIGPISPSLAQCSSLQVFRAGSNDLYTLTKLQEISLHNNQLSGAINKAIVNLSNLIILELHANQLSGEIPQNIGLLSKLEQLQLQLHSNNLNGTFPPSLTKCTNLTTLFLRNNFFNGEISTLNFPKLQHLQALDLSNNTFSGNIPNTLCLSKSLRAIRLSYNQLISEVPPCMASLNSLTQISLSYNHLSNVVGALNTLKHCQNLGVLFLTRCFYDERIPNIDSDNLHTFKNLQILTLAGCKLKGQIPTWISKLKKLKVLNLSFNKLSGPIPAWGGQFETFGIGAFEGNTKLCGEVIHRSCGAVVINRPKPEEEIDGGSKSLWYYMQFPLGLGYFVGLVGGTVGNRL</sequence>
<dbReference type="GO" id="GO:0005886">
    <property type="term" value="C:plasma membrane"/>
    <property type="evidence" value="ECO:0007669"/>
    <property type="project" value="UniProtKB-SubCell"/>
</dbReference>
<dbReference type="Gene3D" id="3.80.10.10">
    <property type="entry name" value="Ribonuclease Inhibitor"/>
    <property type="match status" value="1"/>
</dbReference>
<evidence type="ECO:0000313" key="12">
    <source>
        <dbReference type="EMBL" id="KAG6403460.1"/>
    </source>
</evidence>
<dbReference type="Proteomes" id="UP000298416">
    <property type="component" value="Unassembled WGS sequence"/>
</dbReference>
<comment type="subcellular location">
    <subcellularLocation>
        <location evidence="1">Cell membrane</location>
        <topology evidence="1">Single-pass type I membrane protein</topology>
    </subcellularLocation>
</comment>
<evidence type="ECO:0000256" key="1">
    <source>
        <dbReference type="ARBA" id="ARBA00004251"/>
    </source>
</evidence>
<evidence type="ECO:0000256" key="8">
    <source>
        <dbReference type="ARBA" id="ARBA00022989"/>
    </source>
</evidence>
<accession>A0A8X8X075</accession>
<dbReference type="PANTHER" id="PTHR48052:SF81">
    <property type="entry name" value="LEUCINE-RICH REPEAT-CONTAINING N-TERMINAL PLANT-TYPE DOMAIN-CONTAINING PROTEIN"/>
    <property type="match status" value="1"/>
</dbReference>
<keyword evidence="3" id="KW-1003">Cell membrane</keyword>
<keyword evidence="5" id="KW-0812">Transmembrane</keyword>
<dbReference type="GO" id="GO:0006952">
    <property type="term" value="P:defense response"/>
    <property type="evidence" value="ECO:0007669"/>
    <property type="project" value="UniProtKB-ARBA"/>
</dbReference>
<dbReference type="EMBL" id="PNBA02000013">
    <property type="protein sequence ID" value="KAG6403460.1"/>
    <property type="molecule type" value="Genomic_DNA"/>
</dbReference>
<dbReference type="InterPro" id="IPR001611">
    <property type="entry name" value="Leu-rich_rpt"/>
</dbReference>
<name>A0A8X8X075_SALSN</name>
<comment type="similarity">
    <text evidence="2">Belongs to the RLP family.</text>
</comment>
<proteinExistence type="inferred from homology"/>
<comment type="caution">
    <text evidence="12">The sequence shown here is derived from an EMBL/GenBank/DDBJ whole genome shotgun (WGS) entry which is preliminary data.</text>
</comment>
<evidence type="ECO:0000256" key="10">
    <source>
        <dbReference type="ARBA" id="ARBA00023170"/>
    </source>
</evidence>
<keyword evidence="13" id="KW-1185">Reference proteome</keyword>
<dbReference type="GO" id="GO:0051707">
    <property type="term" value="P:response to other organism"/>
    <property type="evidence" value="ECO:0007669"/>
    <property type="project" value="UniProtKB-ARBA"/>
</dbReference>
<dbReference type="AlphaFoldDB" id="A0A8X8X075"/>
<evidence type="ECO:0000256" key="6">
    <source>
        <dbReference type="ARBA" id="ARBA00022729"/>
    </source>
</evidence>
<keyword evidence="11" id="KW-0325">Glycoprotein</keyword>